<protein>
    <submittedName>
        <fullName evidence="1">Uncharacterized protein</fullName>
    </submittedName>
</protein>
<dbReference type="RefSeq" id="WP_382402555.1">
    <property type="nucleotide sequence ID" value="NZ_JBHTNH010000053.1"/>
</dbReference>
<dbReference type="Proteomes" id="UP001597178">
    <property type="component" value="Unassembled WGS sequence"/>
</dbReference>
<comment type="caution">
    <text evidence="1">The sequence shown here is derived from an EMBL/GenBank/DDBJ whole genome shotgun (WGS) entry which is preliminary data.</text>
</comment>
<gene>
    <name evidence="1" type="ORF">ACFQ4A_16955</name>
</gene>
<name>A0ABW3ZXZ5_9BACI</name>
<evidence type="ECO:0000313" key="2">
    <source>
        <dbReference type="Proteomes" id="UP001597178"/>
    </source>
</evidence>
<keyword evidence="2" id="KW-1185">Reference proteome</keyword>
<accession>A0ABW3ZXZ5</accession>
<organism evidence="1 2">
    <name type="scientific">Lentibacillus salinarum</name>
    <dbReference type="NCBI Taxonomy" id="446820"/>
    <lineage>
        <taxon>Bacteria</taxon>
        <taxon>Bacillati</taxon>
        <taxon>Bacillota</taxon>
        <taxon>Bacilli</taxon>
        <taxon>Bacillales</taxon>
        <taxon>Bacillaceae</taxon>
        <taxon>Lentibacillus</taxon>
    </lineage>
</organism>
<proteinExistence type="predicted"/>
<dbReference type="EMBL" id="JBHTNH010000053">
    <property type="protein sequence ID" value="MFD1363301.1"/>
    <property type="molecule type" value="Genomic_DNA"/>
</dbReference>
<evidence type="ECO:0000313" key="1">
    <source>
        <dbReference type="EMBL" id="MFD1363301.1"/>
    </source>
</evidence>
<sequence>MIQFNPLAIVPQVFFSRVFLIESVDCIHAIGKIKPLTYGADALKAIMIREGLSAVTSDMTA</sequence>
<reference evidence="2" key="1">
    <citation type="journal article" date="2019" name="Int. J. Syst. Evol. Microbiol.">
        <title>The Global Catalogue of Microorganisms (GCM) 10K type strain sequencing project: providing services to taxonomists for standard genome sequencing and annotation.</title>
        <authorList>
            <consortium name="The Broad Institute Genomics Platform"/>
            <consortium name="The Broad Institute Genome Sequencing Center for Infectious Disease"/>
            <person name="Wu L."/>
            <person name="Ma J."/>
        </authorList>
    </citation>
    <scope>NUCLEOTIDE SEQUENCE [LARGE SCALE GENOMIC DNA]</scope>
    <source>
        <strain evidence="2">CCUG 54822</strain>
    </source>
</reference>